<comment type="similarity">
    <text evidence="1">Belongs to the peptidase C2 family.</text>
</comment>
<dbReference type="SMART" id="SM00230">
    <property type="entry name" value="CysPc"/>
    <property type="match status" value="1"/>
</dbReference>
<dbReference type="SUPFAM" id="SSF49758">
    <property type="entry name" value="Calpain large subunit, middle domain (domain III)"/>
    <property type="match status" value="2"/>
</dbReference>
<evidence type="ECO:0000256" key="2">
    <source>
        <dbReference type="ARBA" id="ARBA00022670"/>
    </source>
</evidence>
<evidence type="ECO:0000313" key="10">
    <source>
        <dbReference type="Proteomes" id="UP000285712"/>
    </source>
</evidence>
<evidence type="ECO:0000259" key="8">
    <source>
        <dbReference type="PROSITE" id="PS50203"/>
    </source>
</evidence>
<evidence type="ECO:0000313" key="9">
    <source>
        <dbReference type="EMBL" id="RHY83511.1"/>
    </source>
</evidence>
<dbReference type="Proteomes" id="UP000285712">
    <property type="component" value="Unassembled WGS sequence"/>
</dbReference>
<dbReference type="InterPro" id="IPR036213">
    <property type="entry name" value="Calpain_III_sf"/>
</dbReference>
<comment type="caution">
    <text evidence="9">The sequence shown here is derived from an EMBL/GenBank/DDBJ whole genome shotgun (WGS) entry which is preliminary data.</text>
</comment>
<evidence type="ECO:0000256" key="6">
    <source>
        <dbReference type="PROSITE-ProRule" id="PRU00239"/>
    </source>
</evidence>
<feature type="active site" evidence="5">
    <location>
        <position position="228"/>
    </location>
</feature>
<dbReference type="VEuPathDB" id="FungiDB:H257_16877"/>
<dbReference type="PANTHER" id="PTHR10183">
    <property type="entry name" value="CALPAIN"/>
    <property type="match status" value="1"/>
</dbReference>
<gene>
    <name evidence="9" type="ORF">DYB35_001340</name>
</gene>
<proteinExistence type="inferred from homology"/>
<dbReference type="EMBL" id="QUTG01006829">
    <property type="protein sequence ID" value="RHY83511.1"/>
    <property type="molecule type" value="Genomic_DNA"/>
</dbReference>
<dbReference type="Pfam" id="PF01067">
    <property type="entry name" value="Calpain_III"/>
    <property type="match status" value="1"/>
</dbReference>
<reference evidence="9 10" key="1">
    <citation type="submission" date="2018-08" db="EMBL/GenBank/DDBJ databases">
        <title>Aphanomyces genome sequencing and annotation.</title>
        <authorList>
            <person name="Minardi D."/>
            <person name="Oidtmann B."/>
            <person name="Van Der Giezen M."/>
            <person name="Studholme D.J."/>
        </authorList>
    </citation>
    <scope>NUCLEOTIDE SEQUENCE [LARGE SCALE GENOMIC DNA]</scope>
    <source>
        <strain evidence="9 10">Sv</strain>
    </source>
</reference>
<keyword evidence="3" id="KW-0378">Hydrolase</keyword>
<protein>
    <recommendedName>
        <fullName evidence="8">Calpain catalytic domain-containing protein</fullName>
    </recommendedName>
</protein>
<dbReference type="Pfam" id="PF00648">
    <property type="entry name" value="Peptidase_C2"/>
    <property type="match status" value="1"/>
</dbReference>
<dbReference type="InterPro" id="IPR022682">
    <property type="entry name" value="Calpain_domain_III"/>
</dbReference>
<evidence type="ECO:0000256" key="3">
    <source>
        <dbReference type="ARBA" id="ARBA00022801"/>
    </source>
</evidence>
<evidence type="ECO:0000256" key="5">
    <source>
        <dbReference type="PIRSR" id="PIRSR622684-1"/>
    </source>
</evidence>
<keyword evidence="4" id="KW-0788">Thiol protease</keyword>
<feature type="domain" description="Calpain catalytic" evidence="8">
    <location>
        <begin position="27"/>
        <end position="287"/>
    </location>
</feature>
<dbReference type="SUPFAM" id="SSF54001">
    <property type="entry name" value="Cysteine proteinases"/>
    <property type="match status" value="1"/>
</dbReference>
<evidence type="ECO:0000256" key="4">
    <source>
        <dbReference type="ARBA" id="ARBA00022807"/>
    </source>
</evidence>
<dbReference type="InterPro" id="IPR022684">
    <property type="entry name" value="Calpain_cysteine_protease"/>
</dbReference>
<evidence type="ECO:0000256" key="7">
    <source>
        <dbReference type="SAM" id="MobiDB-lite"/>
    </source>
</evidence>
<keyword evidence="2" id="KW-0645">Protease</keyword>
<dbReference type="PANTHER" id="PTHR10183:SF379">
    <property type="entry name" value="CALPAIN-5"/>
    <property type="match status" value="1"/>
</dbReference>
<dbReference type="Gene3D" id="2.60.120.380">
    <property type="match status" value="2"/>
</dbReference>
<accession>A0A418CPT4</accession>
<name>A0A418CPT4_APHAT</name>
<comment type="caution">
    <text evidence="6">Lacks conserved residue(s) required for the propagation of feature annotation.</text>
</comment>
<dbReference type="GO" id="GO:0004198">
    <property type="term" value="F:calcium-dependent cysteine-type endopeptidase activity"/>
    <property type="evidence" value="ECO:0007669"/>
    <property type="project" value="InterPro"/>
</dbReference>
<feature type="active site" evidence="5">
    <location>
        <position position="208"/>
    </location>
</feature>
<sequence>MQFEGAGITLERNVIAMLSECGDIPPMYEDPDFAAKPISLYLNPDKVPEYAVSSKRTSNGATDDSAVAWYRPGHVTADPDYFKCTAGCGVLREGTGLNDSWLVGVFAALALHPDNLIENLFVSPMHDFKTYGIYTCQFYKDCQWLEVVTDTRLPYSQSLDDVPKAANNSVSRPGHWLYGSSVDKSEVFIPLLMKAYAKFHGSGILKNHLYVVQHVKELGSLKFVKLKNVWQKGLWKGDWSNDDRYFEAALRADPACEFNRTKADGTFWMIWEDFVEAFNELYIVRNFPSTFHQYCVRGEWIGQAAAGPPMKPPSEPSWFLNPQYRLVVAEKTSVVVSLLQRDFRVFGGDNFGVNFVLLEVKKRPVAASMVWEWDKLAVVAEGHTGTGGEKCHPEREISKGSVVLEPDNLNWCQNPQYLLRCISASKPVDLKLVLKRTGLKSTAKGHRRDHQKDKGQLIGLAIVKPDADESAAQQQPGKKKEKTNFLGEPVNPKKASVEYATVIGGLPSRKLLVKADEYCVLSDFSSAHVASVFLRKVPPEWLAKGLLVVPSLGEARGEGGYDVEVHSDASAMTLDEIPSTMSQTIAGEWSDKAGSAGGSHLSAEWKKNPKIYLTLKCVRPAAVTIDLYRSEFEWRAKCKKDSVGAMMGFYLFQGSKGTRESSTVVVDGKRWTETDFVPLHHVGISDLSLPPVFNESYVIMPATWEPNKCGRFLLSVSADCEFTLQGEQDA</sequence>
<organism evidence="9 10">
    <name type="scientific">Aphanomyces astaci</name>
    <name type="common">Crayfish plague agent</name>
    <dbReference type="NCBI Taxonomy" id="112090"/>
    <lineage>
        <taxon>Eukaryota</taxon>
        <taxon>Sar</taxon>
        <taxon>Stramenopiles</taxon>
        <taxon>Oomycota</taxon>
        <taxon>Saprolegniomycetes</taxon>
        <taxon>Saprolegniales</taxon>
        <taxon>Verrucalvaceae</taxon>
        <taxon>Aphanomyces</taxon>
    </lineage>
</organism>
<feature type="region of interest" description="Disordered" evidence="7">
    <location>
        <begin position="468"/>
        <end position="488"/>
    </location>
</feature>
<evidence type="ECO:0000256" key="1">
    <source>
        <dbReference type="ARBA" id="ARBA00007623"/>
    </source>
</evidence>
<dbReference type="Gene3D" id="3.90.70.10">
    <property type="entry name" value="Cysteine proteinases"/>
    <property type="match status" value="1"/>
</dbReference>
<dbReference type="InterPro" id="IPR038765">
    <property type="entry name" value="Papain-like_cys_pep_sf"/>
</dbReference>
<dbReference type="InterPro" id="IPR001300">
    <property type="entry name" value="Peptidase_C2_calpain_cat"/>
</dbReference>
<dbReference type="GO" id="GO:0006508">
    <property type="term" value="P:proteolysis"/>
    <property type="evidence" value="ECO:0007669"/>
    <property type="project" value="UniProtKB-KW"/>
</dbReference>
<dbReference type="PROSITE" id="PS50203">
    <property type="entry name" value="CALPAIN_CAT"/>
    <property type="match status" value="1"/>
</dbReference>
<dbReference type="AlphaFoldDB" id="A0A418CPT4"/>